<reference evidence="3" key="1">
    <citation type="submission" date="2023-09" db="EMBL/GenBank/DDBJ databases">
        <authorList>
            <person name="Li S."/>
            <person name="Li X."/>
            <person name="Zhang C."/>
            <person name="Zhao Z."/>
        </authorList>
    </citation>
    <scope>NUCLEOTIDE SEQUENCE [LARGE SCALE GENOMIC DNA]</scope>
    <source>
        <strain evidence="3">SQ149</strain>
    </source>
</reference>
<keyword evidence="2" id="KW-0489">Methyltransferase</keyword>
<dbReference type="EMBL" id="CP134145">
    <property type="protein sequence ID" value="WNC73244.1"/>
    <property type="molecule type" value="Genomic_DNA"/>
</dbReference>
<dbReference type="Gene3D" id="3.40.1010.10">
    <property type="entry name" value="Cobalt-precorrin-4 Transmethylase, Domain 1"/>
    <property type="match status" value="1"/>
</dbReference>
<dbReference type="Pfam" id="PF00590">
    <property type="entry name" value="TP_methylase"/>
    <property type="match status" value="1"/>
</dbReference>
<dbReference type="SUPFAM" id="SSF53790">
    <property type="entry name" value="Tetrapyrrole methylase"/>
    <property type="match status" value="1"/>
</dbReference>
<sequence length="274" mass="30560">MTDIQQKQGSLVCVGTGITLGAHITPIAKSHIEQADIVFITGNTGFMQMWLTELNPNVHDLQQYYQEGKPRSRTYQQMMDEMLNAMRQGKKVVGAFYGHPGMFVTPTHKAIKQAQAEGYFAKMEAGISAEDCLISDCGIDPGRVGCANFEASQFINFQRQIDNSAHLILWQVGFVGDTTLTQFSTGEQYRAILVEVLNQHYPVDHEIILYEAASTALEQPRIDKMPLQDFIDAEVKQITTMIIPPSAKLKVNKRIQAKLAELEKQRNAPALSSV</sequence>
<dbReference type="GO" id="GO:0008168">
    <property type="term" value="F:methyltransferase activity"/>
    <property type="evidence" value="ECO:0007669"/>
    <property type="project" value="UniProtKB-KW"/>
</dbReference>
<feature type="domain" description="Tetrapyrrole methylase" evidence="1">
    <location>
        <begin position="11"/>
        <end position="219"/>
    </location>
</feature>
<dbReference type="GO" id="GO:0032259">
    <property type="term" value="P:methylation"/>
    <property type="evidence" value="ECO:0007669"/>
    <property type="project" value="UniProtKB-KW"/>
</dbReference>
<organism evidence="2 3">
    <name type="scientific">Thalassotalea psychrophila</name>
    <dbReference type="NCBI Taxonomy" id="3065647"/>
    <lineage>
        <taxon>Bacteria</taxon>
        <taxon>Pseudomonadati</taxon>
        <taxon>Pseudomonadota</taxon>
        <taxon>Gammaproteobacteria</taxon>
        <taxon>Alteromonadales</taxon>
        <taxon>Colwelliaceae</taxon>
        <taxon>Thalassotalea</taxon>
    </lineage>
</organism>
<keyword evidence="2" id="KW-0808">Transferase</keyword>
<evidence type="ECO:0000313" key="3">
    <source>
        <dbReference type="Proteomes" id="UP001258994"/>
    </source>
</evidence>
<dbReference type="InterPro" id="IPR035996">
    <property type="entry name" value="4pyrrol_Methylase_sf"/>
</dbReference>
<dbReference type="InterPro" id="IPR000878">
    <property type="entry name" value="4pyrrol_Mease"/>
</dbReference>
<protein>
    <submittedName>
        <fullName evidence="2">SAM-dependent methyltransferase</fullName>
    </submittedName>
</protein>
<accession>A0ABY9TWM5</accession>
<dbReference type="InterPro" id="IPR014777">
    <property type="entry name" value="4pyrrole_Mease_sub1"/>
</dbReference>
<dbReference type="CDD" id="cd19916">
    <property type="entry name" value="OphMA_like"/>
    <property type="match status" value="1"/>
</dbReference>
<name>A0ABY9TWM5_9GAMM</name>
<dbReference type="Proteomes" id="UP001258994">
    <property type="component" value="Chromosome"/>
</dbReference>
<evidence type="ECO:0000259" key="1">
    <source>
        <dbReference type="Pfam" id="PF00590"/>
    </source>
</evidence>
<keyword evidence="3" id="KW-1185">Reference proteome</keyword>
<proteinExistence type="predicted"/>
<evidence type="ECO:0000313" key="2">
    <source>
        <dbReference type="EMBL" id="WNC73244.1"/>
    </source>
</evidence>
<dbReference type="RefSeq" id="WP_348392356.1">
    <property type="nucleotide sequence ID" value="NZ_CP134145.1"/>
</dbReference>
<gene>
    <name evidence="2" type="ORF">RGQ13_04440</name>
</gene>